<sequence length="67" mass="7260">MKATDAAKAYRRPLTVGLNLDQTTLETLLAMEVIIRRSHGGLVAWRPGSLGTDDQDQREAVIASLPA</sequence>
<organism evidence="2 3">
    <name type="scientific">Alsobacter soli</name>
    <dbReference type="NCBI Taxonomy" id="2109933"/>
    <lineage>
        <taxon>Bacteria</taxon>
        <taxon>Pseudomonadati</taxon>
        <taxon>Pseudomonadota</taxon>
        <taxon>Alphaproteobacteria</taxon>
        <taxon>Hyphomicrobiales</taxon>
        <taxon>Alsobacteraceae</taxon>
        <taxon>Alsobacter</taxon>
    </lineage>
</organism>
<dbReference type="EMBL" id="PVZS01000006">
    <property type="protein sequence ID" value="PSC05667.1"/>
    <property type="molecule type" value="Genomic_DNA"/>
</dbReference>
<name>A0A2T1HVJ2_9HYPH</name>
<evidence type="ECO:0000313" key="3">
    <source>
        <dbReference type="Proteomes" id="UP000239772"/>
    </source>
</evidence>
<dbReference type="Proteomes" id="UP000239772">
    <property type="component" value="Unassembled WGS sequence"/>
</dbReference>
<dbReference type="AlphaFoldDB" id="A0A2T1HVJ2"/>
<reference evidence="3" key="1">
    <citation type="submission" date="2018-03" db="EMBL/GenBank/DDBJ databases">
        <authorList>
            <person name="Sun L."/>
            <person name="Liu H."/>
            <person name="Chen W."/>
            <person name="Huang K."/>
            <person name="Liu W."/>
            <person name="Gao X."/>
        </authorList>
    </citation>
    <scope>NUCLEOTIDE SEQUENCE [LARGE SCALE GENOMIC DNA]</scope>
    <source>
        <strain evidence="3">SH9</strain>
    </source>
</reference>
<proteinExistence type="predicted"/>
<keyword evidence="3" id="KW-1185">Reference proteome</keyword>
<accession>A0A2T1HVJ2</accession>
<evidence type="ECO:0000256" key="1">
    <source>
        <dbReference type="SAM" id="MobiDB-lite"/>
    </source>
</evidence>
<protein>
    <submittedName>
        <fullName evidence="2">Uncharacterized protein</fullName>
    </submittedName>
</protein>
<feature type="region of interest" description="Disordered" evidence="1">
    <location>
        <begin position="47"/>
        <end position="67"/>
    </location>
</feature>
<evidence type="ECO:0000313" key="2">
    <source>
        <dbReference type="EMBL" id="PSC05667.1"/>
    </source>
</evidence>
<gene>
    <name evidence="2" type="ORF">SLNSH_06700</name>
</gene>
<comment type="caution">
    <text evidence="2">The sequence shown here is derived from an EMBL/GenBank/DDBJ whole genome shotgun (WGS) entry which is preliminary data.</text>
</comment>